<gene>
    <name evidence="2" type="ORF">CCHR01_04107</name>
</gene>
<keyword evidence="3" id="KW-1185">Reference proteome</keyword>
<sequence>MNEASHPAWGDHFFGCCYGCSVPQGDADLTSSLLHSSTHNSEHFSNGINSTPGIRPLDINHNDVNMYGFPTDRQRASSGHDPRAINFNSSIDGSLTSQLPPISQVNLASSASGEYMSRYSQTASSLQREGDQAFNSQLWETQIPIDPALQYREESLITSWHSIPSPFTIDIQTANSASRSNDSLHSFDTFEAGYINAVNQNGIADGSFEDDSDSSVESARPQTMNRSTSSVLGDHTCPVCKAFTGGVKRLRHVSPTTRSEIPKR</sequence>
<feature type="region of interest" description="Disordered" evidence="1">
    <location>
        <begin position="205"/>
        <end position="230"/>
    </location>
</feature>
<comment type="caution">
    <text evidence="2">The sequence shown here is derived from an EMBL/GenBank/DDBJ whole genome shotgun (WGS) entry which is preliminary data.</text>
</comment>
<evidence type="ECO:0000256" key="1">
    <source>
        <dbReference type="SAM" id="MobiDB-lite"/>
    </source>
</evidence>
<dbReference type="Proteomes" id="UP001243330">
    <property type="component" value="Unassembled WGS sequence"/>
</dbReference>
<protein>
    <submittedName>
        <fullName evidence="2">Uncharacterized protein</fullName>
    </submittedName>
</protein>
<name>A0AAD9ARN2_9PEZI</name>
<evidence type="ECO:0000313" key="2">
    <source>
        <dbReference type="EMBL" id="KAK1853271.1"/>
    </source>
</evidence>
<dbReference type="EMBL" id="JAQOWY010000058">
    <property type="protein sequence ID" value="KAK1853271.1"/>
    <property type="molecule type" value="Genomic_DNA"/>
</dbReference>
<dbReference type="AlphaFoldDB" id="A0AAD9ARN2"/>
<feature type="compositionally biased region" description="Polar residues" evidence="1">
    <location>
        <begin position="220"/>
        <end position="230"/>
    </location>
</feature>
<organism evidence="2 3">
    <name type="scientific">Colletotrichum chrysophilum</name>
    <dbReference type="NCBI Taxonomy" id="1836956"/>
    <lineage>
        <taxon>Eukaryota</taxon>
        <taxon>Fungi</taxon>
        <taxon>Dikarya</taxon>
        <taxon>Ascomycota</taxon>
        <taxon>Pezizomycotina</taxon>
        <taxon>Sordariomycetes</taxon>
        <taxon>Hypocreomycetidae</taxon>
        <taxon>Glomerellales</taxon>
        <taxon>Glomerellaceae</taxon>
        <taxon>Colletotrichum</taxon>
        <taxon>Colletotrichum gloeosporioides species complex</taxon>
    </lineage>
</organism>
<reference evidence="2" key="1">
    <citation type="submission" date="2023-01" db="EMBL/GenBank/DDBJ databases">
        <title>Colletotrichum chrysophilum M932 genome sequence.</title>
        <authorList>
            <person name="Baroncelli R."/>
        </authorList>
    </citation>
    <scope>NUCLEOTIDE SEQUENCE</scope>
    <source>
        <strain evidence="2">M932</strain>
    </source>
</reference>
<evidence type="ECO:0000313" key="3">
    <source>
        <dbReference type="Proteomes" id="UP001243330"/>
    </source>
</evidence>
<proteinExistence type="predicted"/>
<accession>A0AAD9ARN2</accession>